<evidence type="ECO:0000313" key="2">
    <source>
        <dbReference type="EMBL" id="CUI18035.1"/>
    </source>
</evidence>
<accession>A0A0U5EUU7</accession>
<dbReference type="STRING" id="389348.PNK_2441"/>
<dbReference type="InParanoid" id="A0A0U5EUU7"/>
<proteinExistence type="predicted"/>
<dbReference type="RefSeq" id="WP_059062279.1">
    <property type="nucleotide sequence ID" value="NZ_LN879502.1"/>
</dbReference>
<protein>
    <submittedName>
        <fullName evidence="2">Structural maintenance of chromosomes protein 6</fullName>
    </submittedName>
</protein>
<reference evidence="3" key="1">
    <citation type="submission" date="2015-09" db="EMBL/GenBank/DDBJ databases">
        <authorList>
            <person name="Bertelli C."/>
        </authorList>
    </citation>
    <scope>NUCLEOTIDE SEQUENCE [LARGE SCALE GENOMIC DNA]</scope>
    <source>
        <strain evidence="3">KNic</strain>
    </source>
</reference>
<sequence>MVKTFKPVISANFLKMLEDSRVGKALIEVTGFSVYKMLTRFSLNLPTLSNPTGWSLDCYDVKLTYNQPDVILFLKYAWLYSETETNEHIDNLIHAVAQDITGFEKNLSIEDGQRKLNETTKILKNQEGVIVQKNDDIRAAHDELEKTHLELETKKTQISQQEKKLRQTCKELEVKLQKEKETSIRNSKSASEPRGCEEVNEYLEELVQKNPKKGPAELWKLIPKGRNGSDVLIEFGKITHEECGCTHFGKKAFYARIQKN</sequence>
<dbReference type="KEGG" id="pnl:PNK_2441"/>
<feature type="coiled-coil region" evidence="1">
    <location>
        <begin position="134"/>
        <end position="182"/>
    </location>
</feature>
<gene>
    <name evidence="2" type="ORF">PNK_2441</name>
</gene>
<organism evidence="2 3">
    <name type="scientific">Candidatus Protochlamydia naegleriophila</name>
    <dbReference type="NCBI Taxonomy" id="389348"/>
    <lineage>
        <taxon>Bacteria</taxon>
        <taxon>Pseudomonadati</taxon>
        <taxon>Chlamydiota</taxon>
        <taxon>Chlamydiia</taxon>
        <taxon>Parachlamydiales</taxon>
        <taxon>Parachlamydiaceae</taxon>
        <taxon>Candidatus Protochlamydia</taxon>
    </lineage>
</organism>
<keyword evidence="1" id="KW-0175">Coiled coil</keyword>
<name>A0A0U5EUU7_9BACT</name>
<keyword evidence="3" id="KW-1185">Reference proteome</keyword>
<evidence type="ECO:0000313" key="3">
    <source>
        <dbReference type="Proteomes" id="UP000069902"/>
    </source>
</evidence>
<dbReference type="AlphaFoldDB" id="A0A0U5EUU7"/>
<dbReference type="Proteomes" id="UP000069902">
    <property type="component" value="Chromosome cPNK"/>
</dbReference>
<evidence type="ECO:0000256" key="1">
    <source>
        <dbReference type="SAM" id="Coils"/>
    </source>
</evidence>
<dbReference type="EMBL" id="LN879502">
    <property type="protein sequence ID" value="CUI18035.1"/>
    <property type="molecule type" value="Genomic_DNA"/>
</dbReference>
<dbReference type="PATRIC" id="fig|389348.3.peg.2735"/>